<comment type="caution">
    <text evidence="1">The sequence shown here is derived from an EMBL/GenBank/DDBJ whole genome shotgun (WGS) entry which is preliminary data.</text>
</comment>
<name>A0A6S7KUQ4_PARCT</name>
<protein>
    <submittedName>
        <fullName evidence="1">Uncharacterized protein</fullName>
    </submittedName>
</protein>
<accession>A0A6S7KUQ4</accession>
<reference evidence="1" key="1">
    <citation type="submission" date="2020-04" db="EMBL/GenBank/DDBJ databases">
        <authorList>
            <person name="Alioto T."/>
            <person name="Alioto T."/>
            <person name="Gomez Garrido J."/>
        </authorList>
    </citation>
    <scope>NUCLEOTIDE SEQUENCE</scope>
    <source>
        <strain evidence="1">A484AB</strain>
    </source>
</reference>
<evidence type="ECO:0000313" key="1">
    <source>
        <dbReference type="EMBL" id="CAB4031603.1"/>
    </source>
</evidence>
<sequence>MVCCISPWQPAGRAGSANLQPHSLAGKSKTIGATAETESVLLLSENIANRSESPLEFKATVFKVFWESQL</sequence>
<dbReference type="EMBL" id="CACRXK020017768">
    <property type="protein sequence ID" value="CAB4031603.1"/>
    <property type="molecule type" value="Genomic_DNA"/>
</dbReference>
<organism evidence="1 2">
    <name type="scientific">Paramuricea clavata</name>
    <name type="common">Red gorgonian</name>
    <name type="synonym">Violescent sea-whip</name>
    <dbReference type="NCBI Taxonomy" id="317549"/>
    <lineage>
        <taxon>Eukaryota</taxon>
        <taxon>Metazoa</taxon>
        <taxon>Cnidaria</taxon>
        <taxon>Anthozoa</taxon>
        <taxon>Octocorallia</taxon>
        <taxon>Malacalcyonacea</taxon>
        <taxon>Plexauridae</taxon>
        <taxon>Paramuricea</taxon>
    </lineage>
</organism>
<evidence type="ECO:0000313" key="2">
    <source>
        <dbReference type="Proteomes" id="UP001152795"/>
    </source>
</evidence>
<proteinExistence type="predicted"/>
<keyword evidence="2" id="KW-1185">Reference proteome</keyword>
<dbReference type="AlphaFoldDB" id="A0A6S7KUQ4"/>
<gene>
    <name evidence="1" type="ORF">PACLA_8A036931</name>
</gene>
<dbReference type="Proteomes" id="UP001152795">
    <property type="component" value="Unassembled WGS sequence"/>
</dbReference>
<feature type="non-terminal residue" evidence="1">
    <location>
        <position position="70"/>
    </location>
</feature>